<gene>
    <name evidence="3" type="ORF">GCM10008957_01430</name>
</gene>
<comment type="caution">
    <text evidence="3">The sequence shown here is derived from an EMBL/GenBank/DDBJ whole genome shotgun (WGS) entry which is preliminary data.</text>
</comment>
<evidence type="ECO:0000313" key="4">
    <source>
        <dbReference type="Proteomes" id="UP000603865"/>
    </source>
</evidence>
<sequence length="214" mass="22324">MTRLVRPASARAVLLLGALLGSALAQTAAPTSLRSSLGLPGPVQPAHPYRQPAPPHAVTPLDLASDGWKLPPGAAVLLAAPRTGVVGALTGTQVARLGLSELSMQGVYISRDLRWTRVELRLHNLGAARVALSGLTWRASGEQGSELATLPGLYDQRGLAVGSLAAGETRNLSIWIQLPVEGPSDTAVRGSELATTLLIGDGSRTLRLILPHLR</sequence>
<feature type="chain" id="PRO_5037323045" description="DUF4352 domain-containing protein" evidence="2">
    <location>
        <begin position="26"/>
        <end position="214"/>
    </location>
</feature>
<feature type="signal peptide" evidence="2">
    <location>
        <begin position="1"/>
        <end position="25"/>
    </location>
</feature>
<dbReference type="RefSeq" id="WP_189087562.1">
    <property type="nucleotide sequence ID" value="NZ_BMQL01000001.1"/>
</dbReference>
<evidence type="ECO:0008006" key="5">
    <source>
        <dbReference type="Google" id="ProtNLM"/>
    </source>
</evidence>
<keyword evidence="4" id="KW-1185">Reference proteome</keyword>
<protein>
    <recommendedName>
        <fullName evidence="5">DUF4352 domain-containing protein</fullName>
    </recommendedName>
</protein>
<dbReference type="AlphaFoldDB" id="A0A918BUS4"/>
<reference evidence="3" key="1">
    <citation type="journal article" date="2014" name="Int. J. Syst. Evol. Microbiol.">
        <title>Complete genome sequence of Corynebacterium casei LMG S-19264T (=DSM 44701T), isolated from a smear-ripened cheese.</title>
        <authorList>
            <consortium name="US DOE Joint Genome Institute (JGI-PGF)"/>
            <person name="Walter F."/>
            <person name="Albersmeier A."/>
            <person name="Kalinowski J."/>
            <person name="Ruckert C."/>
        </authorList>
    </citation>
    <scope>NUCLEOTIDE SEQUENCE</scope>
    <source>
        <strain evidence="3">JCM 31311</strain>
    </source>
</reference>
<accession>A0A918BUS4</accession>
<evidence type="ECO:0000256" key="1">
    <source>
        <dbReference type="SAM" id="MobiDB-lite"/>
    </source>
</evidence>
<dbReference type="Proteomes" id="UP000603865">
    <property type="component" value="Unassembled WGS sequence"/>
</dbReference>
<keyword evidence="2" id="KW-0732">Signal</keyword>
<proteinExistence type="predicted"/>
<name>A0A918BUS4_9DEIO</name>
<evidence type="ECO:0000256" key="2">
    <source>
        <dbReference type="SAM" id="SignalP"/>
    </source>
</evidence>
<feature type="region of interest" description="Disordered" evidence="1">
    <location>
        <begin position="36"/>
        <end position="55"/>
    </location>
</feature>
<evidence type="ECO:0000313" key="3">
    <source>
        <dbReference type="EMBL" id="GGQ93170.1"/>
    </source>
</evidence>
<dbReference type="EMBL" id="BMQL01000001">
    <property type="protein sequence ID" value="GGQ93170.1"/>
    <property type="molecule type" value="Genomic_DNA"/>
</dbReference>
<organism evidence="3 4">
    <name type="scientific">Deinococcus ruber</name>
    <dbReference type="NCBI Taxonomy" id="1848197"/>
    <lineage>
        <taxon>Bacteria</taxon>
        <taxon>Thermotogati</taxon>
        <taxon>Deinococcota</taxon>
        <taxon>Deinococci</taxon>
        <taxon>Deinococcales</taxon>
        <taxon>Deinococcaceae</taxon>
        <taxon>Deinococcus</taxon>
    </lineage>
</organism>
<reference evidence="3" key="2">
    <citation type="submission" date="2020-09" db="EMBL/GenBank/DDBJ databases">
        <authorList>
            <person name="Sun Q."/>
            <person name="Ohkuma M."/>
        </authorList>
    </citation>
    <scope>NUCLEOTIDE SEQUENCE</scope>
    <source>
        <strain evidence="3">JCM 31311</strain>
    </source>
</reference>